<keyword evidence="5 7" id="KW-1133">Transmembrane helix</keyword>
<dbReference type="EMBL" id="CP042997">
    <property type="protein sequence ID" value="QEH34737.1"/>
    <property type="molecule type" value="Genomic_DNA"/>
</dbReference>
<reference evidence="10 11" key="1">
    <citation type="submission" date="2019-08" db="EMBL/GenBank/DDBJ databases">
        <title>Deep-cultivation of Planctomycetes and their phenomic and genomic characterization uncovers novel biology.</title>
        <authorList>
            <person name="Wiegand S."/>
            <person name="Jogler M."/>
            <person name="Boedeker C."/>
            <person name="Pinto D."/>
            <person name="Vollmers J."/>
            <person name="Rivas-Marin E."/>
            <person name="Kohn T."/>
            <person name="Peeters S.H."/>
            <person name="Heuer A."/>
            <person name="Rast P."/>
            <person name="Oberbeckmann S."/>
            <person name="Bunk B."/>
            <person name="Jeske O."/>
            <person name="Meyerdierks A."/>
            <person name="Storesund J.E."/>
            <person name="Kallscheuer N."/>
            <person name="Luecker S."/>
            <person name="Lage O.M."/>
            <person name="Pohl T."/>
            <person name="Merkel B.J."/>
            <person name="Hornburger P."/>
            <person name="Mueller R.-W."/>
            <person name="Bruemmer F."/>
            <person name="Labrenz M."/>
            <person name="Spormann A.M."/>
            <person name="Op den Camp H."/>
            <person name="Overmann J."/>
            <person name="Amann R."/>
            <person name="Jetten M.S.M."/>
            <person name="Mascher T."/>
            <person name="Medema M.H."/>
            <person name="Devos D.P."/>
            <person name="Kaster A.-K."/>
            <person name="Ovreas L."/>
            <person name="Rohde M."/>
            <person name="Galperin M.Y."/>
            <person name="Jogler C."/>
        </authorList>
    </citation>
    <scope>NUCLEOTIDE SEQUENCE [LARGE SCALE GENOMIC DNA]</scope>
    <source>
        <strain evidence="10 11">OJF2</strain>
    </source>
</reference>
<dbReference type="InterPro" id="IPR005898">
    <property type="entry name" value="Cyc_pep_transpt_SyrD/YojI"/>
</dbReference>
<dbReference type="GO" id="GO:0015833">
    <property type="term" value="P:peptide transport"/>
    <property type="evidence" value="ECO:0007669"/>
    <property type="project" value="InterPro"/>
</dbReference>
<keyword evidence="4 10" id="KW-0067">ATP-binding</keyword>
<dbReference type="InterPro" id="IPR036640">
    <property type="entry name" value="ABC1_TM_sf"/>
</dbReference>
<accession>A0A5B9W3A3</accession>
<keyword evidence="6 7" id="KW-0472">Membrane</keyword>
<dbReference type="InterPro" id="IPR039421">
    <property type="entry name" value="Type_1_exporter"/>
</dbReference>
<dbReference type="Pfam" id="PF00005">
    <property type="entry name" value="ABC_tran"/>
    <property type="match status" value="1"/>
</dbReference>
<keyword evidence="11" id="KW-1185">Reference proteome</keyword>
<proteinExistence type="predicted"/>
<dbReference type="PROSITE" id="PS00211">
    <property type="entry name" value="ABC_TRANSPORTER_1"/>
    <property type="match status" value="1"/>
</dbReference>
<evidence type="ECO:0000256" key="7">
    <source>
        <dbReference type="SAM" id="Phobius"/>
    </source>
</evidence>
<dbReference type="PANTHER" id="PTHR24221">
    <property type="entry name" value="ATP-BINDING CASSETTE SUB-FAMILY B"/>
    <property type="match status" value="1"/>
</dbReference>
<evidence type="ECO:0000313" key="11">
    <source>
        <dbReference type="Proteomes" id="UP000324233"/>
    </source>
</evidence>
<dbReference type="InterPro" id="IPR003439">
    <property type="entry name" value="ABC_transporter-like_ATP-bd"/>
</dbReference>
<dbReference type="SUPFAM" id="SSF90123">
    <property type="entry name" value="ABC transporter transmembrane region"/>
    <property type="match status" value="1"/>
</dbReference>
<comment type="subcellular location">
    <subcellularLocation>
        <location evidence="1">Cell membrane</location>
        <topology evidence="1">Multi-pass membrane protein</topology>
    </subcellularLocation>
</comment>
<evidence type="ECO:0000256" key="3">
    <source>
        <dbReference type="ARBA" id="ARBA00022741"/>
    </source>
</evidence>
<evidence type="ECO:0000256" key="1">
    <source>
        <dbReference type="ARBA" id="ARBA00004651"/>
    </source>
</evidence>
<dbReference type="GO" id="GO:0140359">
    <property type="term" value="F:ABC-type transporter activity"/>
    <property type="evidence" value="ECO:0007669"/>
    <property type="project" value="InterPro"/>
</dbReference>
<dbReference type="GO" id="GO:1904680">
    <property type="term" value="F:peptide transmembrane transporter activity"/>
    <property type="evidence" value="ECO:0007669"/>
    <property type="project" value="InterPro"/>
</dbReference>
<evidence type="ECO:0000256" key="4">
    <source>
        <dbReference type="ARBA" id="ARBA00022840"/>
    </source>
</evidence>
<name>A0A5B9W3A3_9BACT</name>
<dbReference type="RefSeq" id="WP_246196580.1">
    <property type="nucleotide sequence ID" value="NZ_CP042997.1"/>
</dbReference>
<feature type="transmembrane region" description="Helical" evidence="7">
    <location>
        <begin position="49"/>
        <end position="67"/>
    </location>
</feature>
<sequence length="561" mass="60099">MIDLVRFLLGCSRRTVLASTAAGAAGGVAGVALIALVRRQLDGGAPAPAAAMAFLGLCVLAVAMRVASQVAMVRLGQGAVRELTLRVVRRTLRLPLREFESIDTAGLLATLTQDVVVLANALSSVPQFAINVPIVAASVAYVGWLSPLLFLCGVSFAALAVAAYMTLARRAIRELRAARRVQDRLVAAFQAMGSGSRELRQHDGRRRALLHDSLEPASAELRDRSVRAMATFAIADAWSQLAFFGFIGFVLFAAPRIQPIPTGTLAAAVLVVLYLMTPLDVIINGLPAMGRARVALGRIRALVPAMDGDEPEAAASTAEARPAFRESLRLDGVTFRYREGADDREFRLGPVDLELRAGEVVFLAGGNGSGKTTLAKLISGLYEPEAGAVLVDGQPVGDDDQAAYRSLFSVVFADGHLFGDYRGLPGAPDELARRAGAGLRRLELAGRVEVDGESRSFSTLDLSQGQRRRLALLGALLEDRPILVVDEWAANQDPTFKSVFYHRILHELRAAGKTLLVVSHDETYFEVADRVLRLSEGRVVEETPAAPDAIWPGTLGRGLLR</sequence>
<dbReference type="GO" id="GO:0005524">
    <property type="term" value="F:ATP binding"/>
    <property type="evidence" value="ECO:0007669"/>
    <property type="project" value="UniProtKB-KW"/>
</dbReference>
<feature type="transmembrane region" description="Helical" evidence="7">
    <location>
        <begin position="16"/>
        <end position="37"/>
    </location>
</feature>
<dbReference type="Proteomes" id="UP000324233">
    <property type="component" value="Chromosome"/>
</dbReference>
<dbReference type="AlphaFoldDB" id="A0A5B9W3A3"/>
<feature type="transmembrane region" description="Helical" evidence="7">
    <location>
        <begin position="260"/>
        <end position="283"/>
    </location>
</feature>
<evidence type="ECO:0000259" key="9">
    <source>
        <dbReference type="PROSITE" id="PS50929"/>
    </source>
</evidence>
<dbReference type="NCBIfam" id="TIGR01194">
    <property type="entry name" value="cyc_pep_trnsptr"/>
    <property type="match status" value="1"/>
</dbReference>
<evidence type="ECO:0000259" key="8">
    <source>
        <dbReference type="PROSITE" id="PS50893"/>
    </source>
</evidence>
<feature type="transmembrane region" description="Helical" evidence="7">
    <location>
        <begin position="232"/>
        <end position="254"/>
    </location>
</feature>
<evidence type="ECO:0000256" key="6">
    <source>
        <dbReference type="ARBA" id="ARBA00023136"/>
    </source>
</evidence>
<dbReference type="PROSITE" id="PS51318">
    <property type="entry name" value="TAT"/>
    <property type="match status" value="1"/>
</dbReference>
<dbReference type="Gene3D" id="3.40.50.300">
    <property type="entry name" value="P-loop containing nucleotide triphosphate hydrolases"/>
    <property type="match status" value="1"/>
</dbReference>
<feature type="domain" description="ABC transmembrane type-1" evidence="9">
    <location>
        <begin position="17"/>
        <end position="291"/>
    </location>
</feature>
<dbReference type="Pfam" id="PF00664">
    <property type="entry name" value="ABC_membrane"/>
    <property type="match status" value="1"/>
</dbReference>
<dbReference type="InterPro" id="IPR006311">
    <property type="entry name" value="TAT_signal"/>
</dbReference>
<organism evidence="10 11">
    <name type="scientific">Aquisphaera giovannonii</name>
    <dbReference type="NCBI Taxonomy" id="406548"/>
    <lineage>
        <taxon>Bacteria</taxon>
        <taxon>Pseudomonadati</taxon>
        <taxon>Planctomycetota</taxon>
        <taxon>Planctomycetia</taxon>
        <taxon>Isosphaerales</taxon>
        <taxon>Isosphaeraceae</taxon>
        <taxon>Aquisphaera</taxon>
    </lineage>
</organism>
<evidence type="ECO:0000256" key="5">
    <source>
        <dbReference type="ARBA" id="ARBA00022989"/>
    </source>
</evidence>
<gene>
    <name evidence="10" type="primary">yojI</name>
    <name evidence="10" type="ORF">OJF2_32790</name>
</gene>
<dbReference type="InterPro" id="IPR017871">
    <property type="entry name" value="ABC_transporter-like_CS"/>
</dbReference>
<dbReference type="GO" id="GO:0016887">
    <property type="term" value="F:ATP hydrolysis activity"/>
    <property type="evidence" value="ECO:0007669"/>
    <property type="project" value="InterPro"/>
</dbReference>
<keyword evidence="3" id="KW-0547">Nucleotide-binding</keyword>
<evidence type="ECO:0000256" key="2">
    <source>
        <dbReference type="ARBA" id="ARBA00022692"/>
    </source>
</evidence>
<dbReference type="SUPFAM" id="SSF52540">
    <property type="entry name" value="P-loop containing nucleoside triphosphate hydrolases"/>
    <property type="match status" value="1"/>
</dbReference>
<feature type="domain" description="ABC transporter" evidence="8">
    <location>
        <begin position="328"/>
        <end position="561"/>
    </location>
</feature>
<dbReference type="KEGG" id="agv:OJF2_32790"/>
<keyword evidence="2 7" id="KW-0812">Transmembrane</keyword>
<dbReference type="InterPro" id="IPR003593">
    <property type="entry name" value="AAA+_ATPase"/>
</dbReference>
<dbReference type="PROSITE" id="PS50929">
    <property type="entry name" value="ABC_TM1F"/>
    <property type="match status" value="1"/>
</dbReference>
<dbReference type="InterPro" id="IPR027417">
    <property type="entry name" value="P-loop_NTPase"/>
</dbReference>
<feature type="transmembrane region" description="Helical" evidence="7">
    <location>
        <begin position="148"/>
        <end position="167"/>
    </location>
</feature>
<dbReference type="SMART" id="SM00382">
    <property type="entry name" value="AAA"/>
    <property type="match status" value="1"/>
</dbReference>
<dbReference type="Gene3D" id="1.20.1560.10">
    <property type="entry name" value="ABC transporter type 1, transmembrane domain"/>
    <property type="match status" value="1"/>
</dbReference>
<dbReference type="PROSITE" id="PS50893">
    <property type="entry name" value="ABC_TRANSPORTER_2"/>
    <property type="match status" value="1"/>
</dbReference>
<evidence type="ECO:0000313" key="10">
    <source>
        <dbReference type="EMBL" id="QEH34737.1"/>
    </source>
</evidence>
<dbReference type="PANTHER" id="PTHR24221:SF654">
    <property type="entry name" value="ATP-BINDING CASSETTE SUB-FAMILY B MEMBER 6"/>
    <property type="match status" value="1"/>
</dbReference>
<dbReference type="InterPro" id="IPR011527">
    <property type="entry name" value="ABC1_TM_dom"/>
</dbReference>
<dbReference type="GO" id="GO:0005886">
    <property type="term" value="C:plasma membrane"/>
    <property type="evidence" value="ECO:0007669"/>
    <property type="project" value="UniProtKB-SubCell"/>
</dbReference>
<protein>
    <submittedName>
        <fullName evidence="10">ABC transporter ATP-binding protein YojI</fullName>
    </submittedName>
</protein>